<organism evidence="7 8">
    <name type="scientific">Phialemonium thermophilum</name>
    <dbReference type="NCBI Taxonomy" id="223376"/>
    <lineage>
        <taxon>Eukaryota</taxon>
        <taxon>Fungi</taxon>
        <taxon>Dikarya</taxon>
        <taxon>Ascomycota</taxon>
        <taxon>Pezizomycotina</taxon>
        <taxon>Sordariomycetes</taxon>
        <taxon>Sordariomycetidae</taxon>
        <taxon>Cephalothecales</taxon>
        <taxon>Cephalothecaceae</taxon>
        <taxon>Phialemonium</taxon>
    </lineage>
</organism>
<evidence type="ECO:0000256" key="6">
    <source>
        <dbReference type="ARBA" id="ARBA00023242"/>
    </source>
</evidence>
<dbReference type="EMBL" id="JAZHXJ010000291">
    <property type="protein sequence ID" value="KAL1865584.1"/>
    <property type="molecule type" value="Genomic_DNA"/>
</dbReference>
<keyword evidence="8" id="KW-1185">Reference proteome</keyword>
<name>A0ABR3WPI4_9PEZI</name>
<evidence type="ECO:0000256" key="1">
    <source>
        <dbReference type="ARBA" id="ARBA00004123"/>
    </source>
</evidence>
<gene>
    <name evidence="7" type="ORF">VTK73DRAFT_5192</name>
</gene>
<evidence type="ECO:0000313" key="7">
    <source>
        <dbReference type="EMBL" id="KAL1865584.1"/>
    </source>
</evidence>
<keyword evidence="2" id="KW-0862">Zinc</keyword>
<evidence type="ECO:0000256" key="5">
    <source>
        <dbReference type="ARBA" id="ARBA00023163"/>
    </source>
</evidence>
<dbReference type="InterPro" id="IPR021858">
    <property type="entry name" value="Fun_TF"/>
</dbReference>
<reference evidence="7 8" key="1">
    <citation type="journal article" date="2024" name="Commun. Biol.">
        <title>Comparative genomic analysis of thermophilic fungi reveals convergent evolutionary adaptations and gene losses.</title>
        <authorList>
            <person name="Steindorff A.S."/>
            <person name="Aguilar-Pontes M.V."/>
            <person name="Robinson A.J."/>
            <person name="Andreopoulos B."/>
            <person name="LaButti K."/>
            <person name="Kuo A."/>
            <person name="Mondo S."/>
            <person name="Riley R."/>
            <person name="Otillar R."/>
            <person name="Haridas S."/>
            <person name="Lipzen A."/>
            <person name="Grimwood J."/>
            <person name="Schmutz J."/>
            <person name="Clum A."/>
            <person name="Reid I.D."/>
            <person name="Moisan M.C."/>
            <person name="Butler G."/>
            <person name="Nguyen T.T.M."/>
            <person name="Dewar K."/>
            <person name="Conant G."/>
            <person name="Drula E."/>
            <person name="Henrissat B."/>
            <person name="Hansel C."/>
            <person name="Singer S."/>
            <person name="Hutchinson M.I."/>
            <person name="de Vries R.P."/>
            <person name="Natvig D.O."/>
            <person name="Powell A.J."/>
            <person name="Tsang A."/>
            <person name="Grigoriev I.V."/>
        </authorList>
    </citation>
    <scope>NUCLEOTIDE SEQUENCE [LARGE SCALE GENOMIC DNA]</scope>
    <source>
        <strain evidence="7 8">ATCC 24622</strain>
    </source>
</reference>
<evidence type="ECO:0000256" key="3">
    <source>
        <dbReference type="ARBA" id="ARBA00023015"/>
    </source>
</evidence>
<dbReference type="PANTHER" id="PTHR37534:SF46">
    <property type="entry name" value="ZN(II)2CYS6 TRANSCRIPTION FACTOR (EUROFUNG)"/>
    <property type="match status" value="1"/>
</dbReference>
<keyword evidence="5" id="KW-0804">Transcription</keyword>
<accession>A0ABR3WPI4</accession>
<keyword evidence="3" id="KW-0805">Transcription regulation</keyword>
<dbReference type="Pfam" id="PF11951">
    <property type="entry name" value="Fungal_trans_2"/>
    <property type="match status" value="1"/>
</dbReference>
<keyword evidence="6" id="KW-0539">Nucleus</keyword>
<evidence type="ECO:0000256" key="4">
    <source>
        <dbReference type="ARBA" id="ARBA00023125"/>
    </source>
</evidence>
<comment type="caution">
    <text evidence="7">The sequence shown here is derived from an EMBL/GenBank/DDBJ whole genome shotgun (WGS) entry which is preliminary data.</text>
</comment>
<evidence type="ECO:0000256" key="2">
    <source>
        <dbReference type="ARBA" id="ARBA00022833"/>
    </source>
</evidence>
<dbReference type="PANTHER" id="PTHR37534">
    <property type="entry name" value="TRANSCRIPTIONAL ACTIVATOR PROTEIN UGA3"/>
    <property type="match status" value="1"/>
</dbReference>
<sequence length="504" mass="56232">MPCLLSASPALPFQVCDIQSAPGTWGDRPLHFVHFTVQDFESCSGAGDDSFLWDDEWRDTISSPPPLSFDSGSPSQTSPSSLSLSLVEEPSWFAPLDISSQYDEVLFTYYVLEICPRGTMYDDSSNGFRTIIIPMSANHPSVMHSILSVAAFYRRYEDPAYHVRALEQKENALIHLRRGYPDDPGLKHEEMIAAAIMLCVFEIKDGSGPNWDRHIHGGRSILRAKVHTDGSEVWADGISWWANKFFGYQYVIGSSSETMEDASVFTSPAFWLSQGMDFQEIDGFMGCSSELMATTAEVSILSKDRYAGRITEEHLHAKTSDLEHRLFHLRQRSMHIPMVLSEDSNLVDAINSCLVLQDTSVRAKMLLLTAEARRHAALVFLYACVRGIPMAHSAVQSRVSRCLLCMSAVSKLMASDDSPIWGMTPLIWPLFVSGACALGDHERFQVANIFSLLRKTKCLGNVSRAEDTLKAVWKQHDVASGGHQQQQLSRLFVEPNVKWPLSLG</sequence>
<evidence type="ECO:0000313" key="8">
    <source>
        <dbReference type="Proteomes" id="UP001586593"/>
    </source>
</evidence>
<proteinExistence type="predicted"/>
<protein>
    <submittedName>
        <fullName evidence="7">Uncharacterized protein</fullName>
    </submittedName>
</protein>
<comment type="subcellular location">
    <subcellularLocation>
        <location evidence="1">Nucleus</location>
    </subcellularLocation>
</comment>
<dbReference type="Proteomes" id="UP001586593">
    <property type="component" value="Unassembled WGS sequence"/>
</dbReference>
<keyword evidence="4" id="KW-0238">DNA-binding</keyword>